<dbReference type="InterPro" id="IPR022397">
    <property type="entry name" value="Tyrosine_deCO2ase_bac"/>
</dbReference>
<dbReference type="InterPro" id="IPR015421">
    <property type="entry name" value="PyrdxlP-dep_Trfase_major"/>
</dbReference>
<keyword evidence="3 6" id="KW-0456">Lyase</keyword>
<dbReference type="EC" id="4.1.1.-" evidence="6"/>
<evidence type="ECO:0000256" key="1">
    <source>
        <dbReference type="ARBA" id="ARBA00001933"/>
    </source>
</evidence>
<keyword evidence="2 4" id="KW-0663">Pyridoxal phosphate</keyword>
<keyword evidence="7" id="KW-1185">Reference proteome</keyword>
<dbReference type="RefSeq" id="WP_007556056.1">
    <property type="nucleotide sequence ID" value="NZ_GL878519.1"/>
</dbReference>
<protein>
    <submittedName>
        <fullName evidence="6">Decarboxylase</fullName>
        <ecNumber evidence="6">4.1.1.-</ecNumber>
    </submittedName>
</protein>
<dbReference type="PANTHER" id="PTHR42735">
    <property type="match status" value="1"/>
</dbReference>
<dbReference type="GO" id="GO:0004058">
    <property type="term" value="F:aromatic-L-amino-acid decarboxylase activity"/>
    <property type="evidence" value="ECO:0007669"/>
    <property type="project" value="UniProtKB-ARBA"/>
</dbReference>
<sequence length="624" mass="70030">MSTKPTKGVNLKAVFIGDKAENGQLYKDLLTNLVDQHLGWRQNYMPQDEPGITFADQEEDSYKQTVRKQKEVLSVLSRRMRTDSVPWHSAGRYWCHMCSETLMPALLAYNFATLWNSNNVAFEASPATSLLEEEVGMDLSHLLGFGDKGWGHLTAGGGTTANLEGLWYMRNLKSLPLAIKEVQPELVEGKSEWDLLNMSVKDALNLWRQAKEENIEKIKFRTARCGNHISKLGKLIVPMTKHYSWPKAADVLGIGTDNVVPVPISSHYTLDVEKLESIIRKTVAEGTPILAVVGVVGTTEEGQVDPIDKMVALRKKLHEELGIWFYIYVDAAYAGYARTLFVNEDGEFIDDYDELVKVHEEYGVFSDGKAHISRDVYNAFKAFKDVDAVTIDPHKMGYIPYAAGAIVVSDRYMREVISYFATYVFEKGAECPALLGAYMLDGSKAGATAASVWTAHRVLPLNVSGYGKLLGASIEGAQNFYNFLQGLTFDIEGKVFEVVPLVEPDFNMVDFVIREKGNNSLVELNAFNNEFYKESSFNSGMTYYNGFIISHTDFSIPDYGDGPIKFVCEDLGFSLEEWKKAGKITILRACVLSPYMNDKKLFDSYAKSVREVIEQRLKKLCLKK</sequence>
<dbReference type="Gene3D" id="3.40.640.10">
    <property type="entry name" value="Type I PLP-dependent aspartate aminotransferase-like (Major domain)"/>
    <property type="match status" value="1"/>
</dbReference>
<comment type="caution">
    <text evidence="6">The sequence shown here is derived from an EMBL/GenBank/DDBJ whole genome shotgun (WGS) entry which is preliminary data.</text>
</comment>
<evidence type="ECO:0000256" key="4">
    <source>
        <dbReference type="PIRSR" id="PIRSR602129-50"/>
    </source>
</evidence>
<dbReference type="Pfam" id="PF21391">
    <property type="entry name" value="tyr_de_CO2_C"/>
    <property type="match status" value="1"/>
</dbReference>
<proteinExistence type="predicted"/>
<dbReference type="GO" id="GO:0019752">
    <property type="term" value="P:carboxylic acid metabolic process"/>
    <property type="evidence" value="ECO:0007669"/>
    <property type="project" value="InterPro"/>
</dbReference>
<dbReference type="InterPro" id="IPR050477">
    <property type="entry name" value="GrpII_AminoAcid_Decarb"/>
</dbReference>
<reference evidence="6 7" key="1">
    <citation type="submission" date="2011-02" db="EMBL/GenBank/DDBJ databases">
        <authorList>
            <person name="Muzny D."/>
            <person name="Qin X."/>
            <person name="Deng J."/>
            <person name="Jiang H."/>
            <person name="Liu Y."/>
            <person name="Qu J."/>
            <person name="Song X.-Z."/>
            <person name="Zhang L."/>
            <person name="Thornton R."/>
            <person name="Coyle M."/>
            <person name="Francisco L."/>
            <person name="Jackson L."/>
            <person name="Javaid M."/>
            <person name="Korchina V."/>
            <person name="Kovar C."/>
            <person name="Mata R."/>
            <person name="Mathew T."/>
            <person name="Ngo R."/>
            <person name="Nguyen L."/>
            <person name="Nguyen N."/>
            <person name="Okwuonu G."/>
            <person name="Ongeri F."/>
            <person name="Pham C."/>
            <person name="Simmons D."/>
            <person name="Wilczek-Boney K."/>
            <person name="Hale W."/>
            <person name="Jakkamsetti A."/>
            <person name="Pham P."/>
            <person name="Ruth R."/>
            <person name="San Lucas F."/>
            <person name="Warren J."/>
            <person name="Zhang J."/>
            <person name="Zhao Z."/>
            <person name="Zhou C."/>
            <person name="Zhu D."/>
            <person name="Lee S."/>
            <person name="Bess C."/>
            <person name="Blankenburg K."/>
            <person name="Forbes L."/>
            <person name="Fu Q."/>
            <person name="Gubbala S."/>
            <person name="Hirani K."/>
            <person name="Jayaseelan J.C."/>
            <person name="Lara F."/>
            <person name="Munidasa M."/>
            <person name="Palculict T."/>
            <person name="Patil S."/>
            <person name="Pu L.-L."/>
            <person name="Saada N."/>
            <person name="Tang L."/>
            <person name="Weissenberger G."/>
            <person name="Zhu Y."/>
            <person name="Hemphill L."/>
            <person name="Shang Y."/>
            <person name="Youmans B."/>
            <person name="Ayvaz T."/>
            <person name="Ross M."/>
            <person name="Santibanez J."/>
            <person name="Aqrawi P."/>
            <person name="Gross S."/>
            <person name="Joshi V."/>
            <person name="Fowler G."/>
            <person name="Nazareth L."/>
            <person name="Reid J."/>
            <person name="Worley K."/>
            <person name="Petrosino J."/>
            <person name="Highlander S."/>
            <person name="Gibbs R."/>
        </authorList>
    </citation>
    <scope>NUCLEOTIDE SEQUENCE [LARGE SCALE GENOMIC DNA]</scope>
    <source>
        <strain evidence="6 7">DSM 19965</strain>
    </source>
</reference>
<dbReference type="NCBIfam" id="TIGR03811">
    <property type="entry name" value="tyr_de_CO2_Ent"/>
    <property type="match status" value="1"/>
</dbReference>
<accession>F2BX31</accession>
<dbReference type="InterPro" id="IPR002129">
    <property type="entry name" value="PyrdxlP-dep_de-COase"/>
</dbReference>
<feature type="modified residue" description="N6-(pyridoxal phosphate)lysine" evidence="4">
    <location>
        <position position="395"/>
    </location>
</feature>
<dbReference type="GO" id="GO:0030170">
    <property type="term" value="F:pyridoxal phosphate binding"/>
    <property type="evidence" value="ECO:0007669"/>
    <property type="project" value="InterPro"/>
</dbReference>
<dbReference type="STRING" id="888062.HMPREF9083_0749"/>
<evidence type="ECO:0000259" key="5">
    <source>
        <dbReference type="Pfam" id="PF21391"/>
    </source>
</evidence>
<dbReference type="InterPro" id="IPR015424">
    <property type="entry name" value="PyrdxlP-dep_Trfase"/>
</dbReference>
<dbReference type="EMBL" id="AFBB01000015">
    <property type="protein sequence ID" value="EGF13959.1"/>
    <property type="molecule type" value="Genomic_DNA"/>
</dbReference>
<dbReference type="Pfam" id="PF00282">
    <property type="entry name" value="Pyridoxal_deC"/>
    <property type="match status" value="1"/>
</dbReference>
<evidence type="ECO:0000256" key="3">
    <source>
        <dbReference type="ARBA" id="ARBA00023239"/>
    </source>
</evidence>
<evidence type="ECO:0000313" key="7">
    <source>
        <dbReference type="Proteomes" id="UP000003503"/>
    </source>
</evidence>
<dbReference type="HOGENOM" id="CLU_005446_0_1_9"/>
<evidence type="ECO:0000256" key="2">
    <source>
        <dbReference type="ARBA" id="ARBA00022898"/>
    </source>
</evidence>
<evidence type="ECO:0000313" key="6">
    <source>
        <dbReference type="EMBL" id="EGF13959.1"/>
    </source>
</evidence>
<dbReference type="eggNOG" id="COG0076">
    <property type="taxonomic scope" value="Bacteria"/>
</dbReference>
<gene>
    <name evidence="6" type="ORF">HMPREF9083_0749</name>
</gene>
<dbReference type="SUPFAM" id="SSF53383">
    <property type="entry name" value="PLP-dependent transferases"/>
    <property type="match status" value="1"/>
</dbReference>
<dbReference type="AlphaFoldDB" id="F2BX31"/>
<organism evidence="6 7">
    <name type="scientific">Dialister micraerophilus DSM 19965</name>
    <dbReference type="NCBI Taxonomy" id="888062"/>
    <lineage>
        <taxon>Bacteria</taxon>
        <taxon>Bacillati</taxon>
        <taxon>Bacillota</taxon>
        <taxon>Negativicutes</taxon>
        <taxon>Veillonellales</taxon>
        <taxon>Veillonellaceae</taxon>
        <taxon>Dialister</taxon>
    </lineage>
</organism>
<dbReference type="InterPro" id="IPR049373">
    <property type="entry name" value="TyrDC_C"/>
</dbReference>
<dbReference type="PANTHER" id="PTHR42735:SF4">
    <property type="entry name" value="PYRIDOXAL PHOSPHATE-DEPENDENT DECARBOXYLASE FAMILY PROTEIN"/>
    <property type="match status" value="1"/>
</dbReference>
<comment type="cofactor">
    <cofactor evidence="1 4">
        <name>pyridoxal 5'-phosphate</name>
        <dbReference type="ChEBI" id="CHEBI:597326"/>
    </cofactor>
</comment>
<name>F2BX31_9FIRM</name>
<dbReference type="Proteomes" id="UP000003503">
    <property type="component" value="Unassembled WGS sequence"/>
</dbReference>
<feature type="domain" description="L-tyrosine decarboxylase C-terminal" evidence="5">
    <location>
        <begin position="476"/>
        <end position="617"/>
    </location>
</feature>